<dbReference type="SUPFAM" id="SSF55469">
    <property type="entry name" value="FMN-dependent nitroreductase-like"/>
    <property type="match status" value="1"/>
</dbReference>
<dbReference type="InterPro" id="IPR050461">
    <property type="entry name" value="Nitroreductase_HadB/RutE"/>
</dbReference>
<dbReference type="NCBIfam" id="NF047509">
    <property type="entry name" value="Rv3131_FMN_oxido"/>
    <property type="match status" value="1"/>
</dbReference>
<protein>
    <recommendedName>
        <fullName evidence="3">Nitroreductase domain-containing protein</fullName>
    </recommendedName>
</protein>
<accession>A0A132U6H9</accession>
<dbReference type="Gene3D" id="3.40.109.10">
    <property type="entry name" value="NADH Oxidase"/>
    <property type="match status" value="1"/>
</dbReference>
<dbReference type="PATRIC" id="fig|483937.3.peg.3948"/>
<dbReference type="GO" id="GO:0016491">
    <property type="term" value="F:oxidoreductase activity"/>
    <property type="evidence" value="ECO:0007669"/>
    <property type="project" value="InterPro"/>
</dbReference>
<dbReference type="InterPro" id="IPR000415">
    <property type="entry name" value="Nitroreductase-like"/>
</dbReference>
<dbReference type="PANTHER" id="PTHR43543:SF1">
    <property type="entry name" value="MALONIC SEMIALDEHYDE REDUCTASE RUTE-RELATED"/>
    <property type="match status" value="1"/>
</dbReference>
<organism evidence="1 2">
    <name type="scientific">Paenibacillus riograndensis</name>
    <dbReference type="NCBI Taxonomy" id="483937"/>
    <lineage>
        <taxon>Bacteria</taxon>
        <taxon>Bacillati</taxon>
        <taxon>Bacillota</taxon>
        <taxon>Bacilli</taxon>
        <taxon>Bacillales</taxon>
        <taxon>Paenibacillaceae</taxon>
        <taxon>Paenibacillus</taxon>
        <taxon>Paenibacillus sonchi group</taxon>
    </lineage>
</organism>
<dbReference type="EMBL" id="LIRB01000113">
    <property type="protein sequence ID" value="KWX79202.1"/>
    <property type="molecule type" value="Genomic_DNA"/>
</dbReference>
<dbReference type="AlphaFoldDB" id="A0A132U6H9"/>
<evidence type="ECO:0000313" key="2">
    <source>
        <dbReference type="Proteomes" id="UP000070475"/>
    </source>
</evidence>
<gene>
    <name evidence="1" type="ORF">AMQ84_07460</name>
</gene>
<sequence>MAMSKRAKISMIILLSVVILLILLAGALFTASGVFKKAKYLDPWKRDYVDQFKDPRVKLAAYGLLAPNGHNLQPWKIRLDKQNPLKFSLYTDSTRLALASDPLARQTMVSQGTFLEYLRVGGEQLGYRAAIRLFPEGEYDEQKLSGSMDQKPVAEITLSKAQPAANPLFDYMFLPDTNRMAYKPDPLTAEQRQRLEQTNADEALKLTFLDAPEDIKKLGEYSLEGTDIETGLKRMNDESADIFRSNESQKNKYRSGFSFEGQGTTGVKKHLLQGMITIVPSFNNEEASTKLAVDAARTAAEHSPAYALILSKDNSRTSQVKAGMLYSRLLLAGHEQGLVMQPLSQVLEEYPEMKAPYTRIHQEYAPGGETIQFLIRLGQPAQDTPLSMRREVTDLIAD</sequence>
<dbReference type="PANTHER" id="PTHR43543">
    <property type="entry name" value="MALONIC SEMIALDEHYDE REDUCTASE RUTE-RELATED"/>
    <property type="match status" value="1"/>
</dbReference>
<evidence type="ECO:0000313" key="1">
    <source>
        <dbReference type="EMBL" id="KWX79202.1"/>
    </source>
</evidence>
<comment type="caution">
    <text evidence="1">The sequence shown here is derived from an EMBL/GenBank/DDBJ whole genome shotgun (WGS) entry which is preliminary data.</text>
</comment>
<proteinExistence type="predicted"/>
<reference evidence="1 2" key="1">
    <citation type="submission" date="2015-08" db="EMBL/GenBank/DDBJ databases">
        <title>Genomes of Paenibacillus riograndensis.</title>
        <authorList>
            <person name="Sant'Anna F.H."/>
            <person name="Souza R."/>
            <person name="Ambrosini A."/>
            <person name="Bach E."/>
            <person name="Fernandes G."/>
            <person name="Balsanelli E."/>
            <person name="Baura V.A."/>
            <person name="Pedrosa F.O."/>
            <person name="Souza E.M."/>
            <person name="Passaglia L."/>
        </authorList>
    </citation>
    <scope>NUCLEOTIDE SEQUENCE [LARGE SCALE GENOMIC DNA]</scope>
    <source>
        <strain evidence="1 2">CAS34</strain>
    </source>
</reference>
<name>A0A132U6H9_9BACL</name>
<evidence type="ECO:0008006" key="3">
    <source>
        <dbReference type="Google" id="ProtNLM"/>
    </source>
</evidence>
<dbReference type="Proteomes" id="UP000070475">
    <property type="component" value="Unassembled WGS sequence"/>
</dbReference>
<keyword evidence="2" id="KW-1185">Reference proteome</keyword>